<dbReference type="Proteomes" id="UP001549167">
    <property type="component" value="Unassembled WGS sequence"/>
</dbReference>
<evidence type="ECO:0000256" key="1">
    <source>
        <dbReference type="ARBA" id="ARBA00004196"/>
    </source>
</evidence>
<reference evidence="5 6" key="1">
    <citation type="submission" date="2024-06" db="EMBL/GenBank/DDBJ databases">
        <title>Genomic Encyclopedia of Type Strains, Phase IV (KMG-IV): sequencing the most valuable type-strain genomes for metagenomic binning, comparative biology and taxonomic classification.</title>
        <authorList>
            <person name="Goeker M."/>
        </authorList>
    </citation>
    <scope>NUCLEOTIDE SEQUENCE [LARGE SCALE GENOMIC DNA]</scope>
    <source>
        <strain evidence="5 6">DSM 23520</strain>
    </source>
</reference>
<dbReference type="PANTHER" id="PTHR32347">
    <property type="entry name" value="EFFLUX SYSTEM COMPONENT YKNX-RELATED"/>
    <property type="match status" value="1"/>
</dbReference>
<comment type="caution">
    <text evidence="5">The sequence shown here is derived from an EMBL/GenBank/DDBJ whole genome shotgun (WGS) entry which is preliminary data.</text>
</comment>
<dbReference type="InterPro" id="IPR050465">
    <property type="entry name" value="UPF0194_transport"/>
</dbReference>
<feature type="transmembrane region" description="Helical" evidence="4">
    <location>
        <begin position="6"/>
        <end position="24"/>
    </location>
</feature>
<keyword evidence="4" id="KW-1133">Transmembrane helix</keyword>
<keyword evidence="4" id="KW-0812">Transmembrane</keyword>
<keyword evidence="4" id="KW-0472">Membrane</keyword>
<protein>
    <submittedName>
        <fullName evidence="5">HlyD family secretion protein</fullName>
    </submittedName>
</protein>
<evidence type="ECO:0000256" key="4">
    <source>
        <dbReference type="SAM" id="Phobius"/>
    </source>
</evidence>
<proteinExistence type="predicted"/>
<comment type="subcellular location">
    <subcellularLocation>
        <location evidence="1">Cell envelope</location>
    </subcellularLocation>
</comment>
<feature type="coiled-coil region" evidence="3">
    <location>
        <begin position="167"/>
        <end position="194"/>
    </location>
</feature>
<keyword evidence="2 3" id="KW-0175">Coiled coil</keyword>
<dbReference type="RefSeq" id="WP_354219662.1">
    <property type="nucleotide sequence ID" value="NZ_JBEPMX010000004.1"/>
</dbReference>
<accession>A0ABV2KU06</accession>
<evidence type="ECO:0000313" key="5">
    <source>
        <dbReference type="EMBL" id="MET3683067.1"/>
    </source>
</evidence>
<gene>
    <name evidence="5" type="ORF">ABID56_001157</name>
</gene>
<name>A0ABV2KU06_9BACI</name>
<evidence type="ECO:0000256" key="3">
    <source>
        <dbReference type="SAM" id="Coils"/>
    </source>
</evidence>
<evidence type="ECO:0000256" key="2">
    <source>
        <dbReference type="ARBA" id="ARBA00023054"/>
    </source>
</evidence>
<keyword evidence="6" id="KW-1185">Reference proteome</keyword>
<dbReference type="PANTHER" id="PTHR32347:SF23">
    <property type="entry name" value="BLL5650 PROTEIN"/>
    <property type="match status" value="1"/>
</dbReference>
<evidence type="ECO:0000313" key="6">
    <source>
        <dbReference type="Proteomes" id="UP001549167"/>
    </source>
</evidence>
<sequence>MQWKRWLFVMVGLFVLVNSCLIFFDSEARVERKSNVSEWTEISQRYMEETLTERAMMTASEQRVYFDKRRGEFEEFFVEKSDSVSVGDPLYAYQVTDYAETERRLSSEISQLNDEISRIEDLIQEMEFYTIPENSSESSFSVNDGEYEIDLPSTEPIESEYQKEQFITELERDLAVREAKRDSAENQLDELESTGETITVTSPYEGVVEEISPSLGDPLVTILGDEKVAMAKLSDDQQKQVEQGMATRVNDVVDGEVARVNDVPETFDGDKPARYALNATLNGNADRLLLGEKVELDVILDASENASVVREDHLVDTQLPVITGEGGVSLVDVRTGIHMDGWIEIADMPPGIHYATEPEERFRHQTPLTTRFDAGEMAWLDMFDFAKQTPLLKGLLYR</sequence>
<dbReference type="EMBL" id="JBEPMX010000004">
    <property type="protein sequence ID" value="MET3683067.1"/>
    <property type="molecule type" value="Genomic_DNA"/>
</dbReference>
<organism evidence="5 6">
    <name type="scientific">Alkalibacillus flavidus</name>
    <dbReference type="NCBI Taxonomy" id="546021"/>
    <lineage>
        <taxon>Bacteria</taxon>
        <taxon>Bacillati</taxon>
        <taxon>Bacillota</taxon>
        <taxon>Bacilli</taxon>
        <taxon>Bacillales</taxon>
        <taxon>Bacillaceae</taxon>
        <taxon>Alkalibacillus</taxon>
    </lineage>
</organism>